<name>A0A1V2H7Q9_9PROT</name>
<feature type="domain" description="Signal transduction histidine kinase HWE region" evidence="8">
    <location>
        <begin position="136"/>
        <end position="218"/>
    </location>
</feature>
<keyword evidence="6" id="KW-0418">Kinase</keyword>
<comment type="catalytic activity">
    <reaction evidence="1">
        <text>ATP + protein L-histidine = ADP + protein N-phospho-L-histidine.</text>
        <dbReference type="EC" id="2.7.13.3"/>
    </reaction>
</comment>
<keyword evidence="5" id="KW-0547">Nucleotide-binding</keyword>
<dbReference type="EC" id="2.7.13.3" evidence="2"/>
<evidence type="ECO:0000256" key="3">
    <source>
        <dbReference type="ARBA" id="ARBA00022553"/>
    </source>
</evidence>
<evidence type="ECO:0000256" key="2">
    <source>
        <dbReference type="ARBA" id="ARBA00012438"/>
    </source>
</evidence>
<dbReference type="PANTHER" id="PTHR41523">
    <property type="entry name" value="TWO-COMPONENT SYSTEM SENSOR PROTEIN"/>
    <property type="match status" value="1"/>
</dbReference>
<dbReference type="GO" id="GO:0004673">
    <property type="term" value="F:protein histidine kinase activity"/>
    <property type="evidence" value="ECO:0007669"/>
    <property type="project" value="UniProtKB-EC"/>
</dbReference>
<gene>
    <name evidence="9" type="ORF">BKE38_03465</name>
</gene>
<dbReference type="PANTHER" id="PTHR41523:SF7">
    <property type="entry name" value="HISTIDINE KINASE"/>
    <property type="match status" value="1"/>
</dbReference>
<dbReference type="SUPFAM" id="SSF55785">
    <property type="entry name" value="PYP-like sensor domain (PAS domain)"/>
    <property type="match status" value="1"/>
</dbReference>
<dbReference type="Gene3D" id="3.30.450.20">
    <property type="entry name" value="PAS domain"/>
    <property type="match status" value="1"/>
</dbReference>
<dbReference type="SMART" id="SM00911">
    <property type="entry name" value="HWE_HK"/>
    <property type="match status" value="1"/>
</dbReference>
<keyword evidence="7" id="KW-0067">ATP-binding</keyword>
<dbReference type="Pfam" id="PF07536">
    <property type="entry name" value="HWE_HK"/>
    <property type="match status" value="1"/>
</dbReference>
<keyword evidence="3" id="KW-0597">Phosphoprotein</keyword>
<dbReference type="EMBL" id="MLCO01000021">
    <property type="protein sequence ID" value="ONG58160.1"/>
    <property type="molecule type" value="Genomic_DNA"/>
</dbReference>
<comment type="caution">
    <text evidence="9">The sequence shown here is derived from an EMBL/GenBank/DDBJ whole genome shotgun (WGS) entry which is preliminary data.</text>
</comment>
<evidence type="ECO:0000313" key="9">
    <source>
        <dbReference type="EMBL" id="ONG58160.1"/>
    </source>
</evidence>
<proteinExistence type="predicted"/>
<evidence type="ECO:0000256" key="5">
    <source>
        <dbReference type="ARBA" id="ARBA00022741"/>
    </source>
</evidence>
<keyword evidence="10" id="KW-1185">Reference proteome</keyword>
<dbReference type="Proteomes" id="UP000188879">
    <property type="component" value="Unassembled WGS sequence"/>
</dbReference>
<dbReference type="GO" id="GO:0005524">
    <property type="term" value="F:ATP binding"/>
    <property type="evidence" value="ECO:0007669"/>
    <property type="project" value="UniProtKB-KW"/>
</dbReference>
<evidence type="ECO:0000256" key="1">
    <source>
        <dbReference type="ARBA" id="ARBA00000085"/>
    </source>
</evidence>
<reference evidence="9 10" key="1">
    <citation type="submission" date="2016-10" db="EMBL/GenBank/DDBJ databases">
        <title>Draft Genome sequence of Roseomonas sp. strain M3.</title>
        <authorList>
            <person name="Subhash Y."/>
            <person name="Lee S."/>
        </authorList>
    </citation>
    <scope>NUCLEOTIDE SEQUENCE [LARGE SCALE GENOMIC DNA]</scope>
    <source>
        <strain evidence="9 10">M3</strain>
    </source>
</reference>
<dbReference type="AlphaFoldDB" id="A0A1V2H7Q9"/>
<dbReference type="Gene3D" id="3.30.565.10">
    <property type="entry name" value="Histidine kinase-like ATPase, C-terminal domain"/>
    <property type="match status" value="1"/>
</dbReference>
<keyword evidence="4" id="KW-0808">Transferase</keyword>
<dbReference type="InterPro" id="IPR011102">
    <property type="entry name" value="Sig_transdc_His_kinase_HWE"/>
</dbReference>
<sequence>MKALPPAAVAALMHHSPALLFLADGEDLAWRYVTPRFATLTGAAVEAAMAAGWRDFCHPLDLQALLAAWAARPEGEGLARPLRLRAAASPDSGAPEAWRRFDCLIEPALGGGWAGSLTDAQARHDAAARQARLLLELRRRATGGLALIRSMVSRTLEASEDLSHFAAHLSGRLGALSRIQLLLARRGDALASLEEMVREELLAQEVREAAAIEVDGPEVLLPDSVAAALGLALHELAVNAAKFGALSRPRGRIAVTWKRLPPRGEQPERLQLRWQESPGSEPPVDPAARHLGFGRELLEQGLPYELDAVTRLDFLVDGLRCEIVFPLPTAPAPLFFDDADKGGVS</sequence>
<evidence type="ECO:0000256" key="6">
    <source>
        <dbReference type="ARBA" id="ARBA00022777"/>
    </source>
</evidence>
<protein>
    <recommendedName>
        <fullName evidence="2">histidine kinase</fullName>
        <ecNumber evidence="2">2.7.13.3</ecNumber>
    </recommendedName>
</protein>
<dbReference type="InterPro" id="IPR036890">
    <property type="entry name" value="HATPase_C_sf"/>
</dbReference>
<organism evidence="9 10">
    <name type="scientific">Teichococcus deserti</name>
    <dbReference type="NCBI Taxonomy" id="1817963"/>
    <lineage>
        <taxon>Bacteria</taxon>
        <taxon>Pseudomonadati</taxon>
        <taxon>Pseudomonadota</taxon>
        <taxon>Alphaproteobacteria</taxon>
        <taxon>Acetobacterales</taxon>
        <taxon>Roseomonadaceae</taxon>
        <taxon>Roseomonas</taxon>
    </lineage>
</organism>
<evidence type="ECO:0000259" key="8">
    <source>
        <dbReference type="SMART" id="SM00911"/>
    </source>
</evidence>
<accession>A0A1V2H7Q9</accession>
<dbReference type="InterPro" id="IPR035965">
    <property type="entry name" value="PAS-like_dom_sf"/>
</dbReference>
<evidence type="ECO:0000313" key="10">
    <source>
        <dbReference type="Proteomes" id="UP000188879"/>
    </source>
</evidence>
<evidence type="ECO:0000256" key="4">
    <source>
        <dbReference type="ARBA" id="ARBA00022679"/>
    </source>
</evidence>
<evidence type="ECO:0000256" key="7">
    <source>
        <dbReference type="ARBA" id="ARBA00022840"/>
    </source>
</evidence>